<keyword evidence="3" id="KW-1185">Reference proteome</keyword>
<evidence type="ECO:0000313" key="2">
    <source>
        <dbReference type="EMBL" id="CAJ1395258.1"/>
    </source>
</evidence>
<dbReference type="InterPro" id="IPR049809">
    <property type="entry name" value="YehF/YfeS-like_WGR"/>
</dbReference>
<dbReference type="SMART" id="SM00773">
    <property type="entry name" value="WGR"/>
    <property type="match status" value="1"/>
</dbReference>
<gene>
    <name evidence="2" type="ORF">EVOR1521_LOCUS19724</name>
</gene>
<name>A0AA36NAI4_9DINO</name>
<dbReference type="Proteomes" id="UP001178507">
    <property type="component" value="Unassembled WGS sequence"/>
</dbReference>
<dbReference type="Gene3D" id="2.20.140.10">
    <property type="entry name" value="WGR domain"/>
    <property type="match status" value="1"/>
</dbReference>
<accession>A0AA36NAI4</accession>
<dbReference type="EMBL" id="CAUJNA010003112">
    <property type="protein sequence ID" value="CAJ1395258.1"/>
    <property type="molecule type" value="Genomic_DNA"/>
</dbReference>
<dbReference type="PROSITE" id="PS51977">
    <property type="entry name" value="WGR"/>
    <property type="match status" value="1"/>
</dbReference>
<dbReference type="InterPro" id="IPR008893">
    <property type="entry name" value="WGR_domain"/>
</dbReference>
<proteinExistence type="predicted"/>
<evidence type="ECO:0000313" key="3">
    <source>
        <dbReference type="Proteomes" id="UP001178507"/>
    </source>
</evidence>
<dbReference type="CDD" id="cd07996">
    <property type="entry name" value="WGR_MMR_like"/>
    <property type="match status" value="1"/>
</dbReference>
<evidence type="ECO:0000259" key="1">
    <source>
        <dbReference type="PROSITE" id="PS51977"/>
    </source>
</evidence>
<dbReference type="Pfam" id="PF05406">
    <property type="entry name" value="WGR"/>
    <property type="match status" value="1"/>
</dbReference>
<feature type="domain" description="WGR" evidence="1">
    <location>
        <begin position="1"/>
        <end position="80"/>
    </location>
</feature>
<organism evidence="2 3">
    <name type="scientific">Effrenium voratum</name>
    <dbReference type="NCBI Taxonomy" id="2562239"/>
    <lineage>
        <taxon>Eukaryota</taxon>
        <taxon>Sar</taxon>
        <taxon>Alveolata</taxon>
        <taxon>Dinophyceae</taxon>
        <taxon>Suessiales</taxon>
        <taxon>Symbiodiniaceae</taxon>
        <taxon>Effrenium</taxon>
    </lineage>
</organism>
<reference evidence="2" key="1">
    <citation type="submission" date="2023-08" db="EMBL/GenBank/DDBJ databases">
        <authorList>
            <person name="Chen Y."/>
            <person name="Shah S."/>
            <person name="Dougan E. K."/>
            <person name="Thang M."/>
            <person name="Chan C."/>
        </authorList>
    </citation>
    <scope>NUCLEOTIDE SEQUENCE</scope>
</reference>
<comment type="caution">
    <text evidence="2">The sequence shown here is derived from an EMBL/GenBank/DDBJ whole genome shotgun (WGS) entry which is preliminary data.</text>
</comment>
<dbReference type="AlphaFoldDB" id="A0AA36NAI4"/>
<sequence length="124" mass="13427">MPSVYLECVDGISSKFWQCSIKGCDVTSTYGKIGGAPSSTTKSFPTAEKAQAFYDKEANSKMNKGYQMKGKKVKAAPAKVMKAAMKVAMKAMAKAKAMKVMKVAVKARMARARWRARCFASPGP</sequence>
<protein>
    <recommendedName>
        <fullName evidence="1">WGR domain-containing protein</fullName>
    </recommendedName>
</protein>